<dbReference type="InterPro" id="IPR019805">
    <property type="entry name" value="Heat_shock_protein_90_CS"/>
</dbReference>
<dbReference type="InterPro" id="IPR003594">
    <property type="entry name" value="HATPase_dom"/>
</dbReference>
<dbReference type="Pfam" id="PF00183">
    <property type="entry name" value="HSP90"/>
    <property type="match status" value="1"/>
</dbReference>
<evidence type="ECO:0000313" key="11">
    <source>
        <dbReference type="Proteomes" id="UP000235023"/>
    </source>
</evidence>
<evidence type="ECO:0000256" key="3">
    <source>
        <dbReference type="ARBA" id="ARBA00022490"/>
    </source>
</evidence>
<dbReference type="SUPFAM" id="SSF110942">
    <property type="entry name" value="HSP90 C-terminal domain"/>
    <property type="match status" value="1"/>
</dbReference>
<feature type="binding site" evidence="7">
    <location>
        <position position="375"/>
    </location>
    <ligand>
        <name>ATP</name>
        <dbReference type="ChEBI" id="CHEBI:30616"/>
    </ligand>
</feature>
<evidence type="ECO:0000256" key="1">
    <source>
        <dbReference type="ARBA" id="ARBA00004496"/>
    </source>
</evidence>
<dbReference type="SUPFAM" id="SSF54211">
    <property type="entry name" value="Ribosomal protein S5 domain 2-like"/>
    <property type="match status" value="1"/>
</dbReference>
<keyword evidence="10" id="KW-0346">Stress response</keyword>
<dbReference type="Proteomes" id="UP000235023">
    <property type="component" value="Unassembled WGS sequence"/>
</dbReference>
<dbReference type="InterPro" id="IPR037196">
    <property type="entry name" value="HSP90_C"/>
</dbReference>
<feature type="binding site" evidence="7">
    <location>
        <begin position="119"/>
        <end position="124"/>
    </location>
    <ligand>
        <name>ATP</name>
        <dbReference type="ChEBI" id="CHEBI:30616"/>
    </ligand>
</feature>
<dbReference type="Gene3D" id="3.30.565.10">
    <property type="entry name" value="Histidine kinase-like ATPase, C-terminal domain"/>
    <property type="match status" value="1"/>
</dbReference>
<feature type="compositionally biased region" description="Acidic residues" evidence="8">
    <location>
        <begin position="215"/>
        <end position="232"/>
    </location>
</feature>
<feature type="domain" description="Histidine kinase/HSP90-like ATPase" evidence="9">
    <location>
        <begin position="26"/>
        <end position="181"/>
    </location>
</feature>
<evidence type="ECO:0000256" key="7">
    <source>
        <dbReference type="PIRSR" id="PIRSR002583-1"/>
    </source>
</evidence>
<dbReference type="FunFam" id="3.30.230.80:FF:000001">
    <property type="entry name" value="Heat shock protein 90 alpha"/>
    <property type="match status" value="1"/>
</dbReference>
<evidence type="ECO:0000256" key="5">
    <source>
        <dbReference type="ARBA" id="ARBA00022840"/>
    </source>
</evidence>
<accession>A0A2J5HE52</accession>
<feature type="binding site" evidence="7">
    <location>
        <position position="37"/>
    </location>
    <ligand>
        <name>ATP</name>
        <dbReference type="ChEBI" id="CHEBI:30616"/>
    </ligand>
</feature>
<keyword evidence="6" id="KW-0143">Chaperone</keyword>
<evidence type="ECO:0000256" key="6">
    <source>
        <dbReference type="ARBA" id="ARBA00023186"/>
    </source>
</evidence>
<feature type="region of interest" description="Disordered" evidence="8">
    <location>
        <begin position="214"/>
        <end position="253"/>
    </location>
</feature>
<keyword evidence="3" id="KW-0963">Cytoplasm</keyword>
<keyword evidence="4 7" id="KW-0547">Nucleotide-binding</keyword>
<dbReference type="FunFam" id="3.30.565.10:FF:000001">
    <property type="entry name" value="Heat shock protein HSP 90-alpha"/>
    <property type="match status" value="1"/>
</dbReference>
<dbReference type="InterPro" id="IPR020575">
    <property type="entry name" value="Hsp90_N"/>
</dbReference>
<dbReference type="PRINTS" id="PR00775">
    <property type="entry name" value="HEATSHOCK90"/>
</dbReference>
<dbReference type="PIRSF" id="PIRSF002583">
    <property type="entry name" value="Hsp90"/>
    <property type="match status" value="1"/>
</dbReference>
<dbReference type="InterPro" id="IPR020568">
    <property type="entry name" value="Ribosomal_Su5_D2-typ_SF"/>
</dbReference>
<dbReference type="Pfam" id="PF13589">
    <property type="entry name" value="HATPase_c_3"/>
    <property type="match status" value="1"/>
</dbReference>
<organism evidence="10 11">
    <name type="scientific">Aspergillus taichungensis</name>
    <dbReference type="NCBI Taxonomy" id="482145"/>
    <lineage>
        <taxon>Eukaryota</taxon>
        <taxon>Fungi</taxon>
        <taxon>Dikarya</taxon>
        <taxon>Ascomycota</taxon>
        <taxon>Pezizomycotina</taxon>
        <taxon>Eurotiomycetes</taxon>
        <taxon>Eurotiomycetidae</taxon>
        <taxon>Eurotiales</taxon>
        <taxon>Aspergillaceae</taxon>
        <taxon>Aspergillus</taxon>
        <taxon>Aspergillus subgen. Circumdati</taxon>
    </lineage>
</organism>
<feature type="region of interest" description="Disordered" evidence="8">
    <location>
        <begin position="675"/>
        <end position="703"/>
    </location>
</feature>
<feature type="binding site" evidence="7">
    <location>
        <position position="171"/>
    </location>
    <ligand>
        <name>ATP</name>
        <dbReference type="ChEBI" id="CHEBI:30616"/>
    </ligand>
</feature>
<dbReference type="SUPFAM" id="SSF55874">
    <property type="entry name" value="ATPase domain of HSP90 chaperone/DNA topoisomerase II/histidine kinase"/>
    <property type="match status" value="1"/>
</dbReference>
<dbReference type="GO" id="GO:0005524">
    <property type="term" value="F:ATP binding"/>
    <property type="evidence" value="ECO:0007669"/>
    <property type="project" value="UniProtKB-KW"/>
</dbReference>
<feature type="binding site" evidence="7">
    <location>
        <position position="33"/>
    </location>
    <ligand>
        <name>ATP</name>
        <dbReference type="ChEBI" id="CHEBI:30616"/>
    </ligand>
</feature>
<evidence type="ECO:0000313" key="10">
    <source>
        <dbReference type="EMBL" id="PLN75125.1"/>
    </source>
</evidence>
<feature type="binding site" evidence="7">
    <location>
        <begin position="99"/>
        <end position="100"/>
    </location>
    <ligand>
        <name>ATP</name>
        <dbReference type="ChEBI" id="CHEBI:30616"/>
    </ligand>
</feature>
<dbReference type="GO" id="GO:0051082">
    <property type="term" value="F:unfolded protein binding"/>
    <property type="evidence" value="ECO:0007669"/>
    <property type="project" value="InterPro"/>
</dbReference>
<evidence type="ECO:0000256" key="8">
    <source>
        <dbReference type="SAM" id="MobiDB-lite"/>
    </source>
</evidence>
<comment type="similarity">
    <text evidence="2">Belongs to the heat shock protein 90 family.</text>
</comment>
<feature type="compositionally biased region" description="Low complexity" evidence="8">
    <location>
        <begin position="687"/>
        <end position="697"/>
    </location>
</feature>
<sequence length="703" mass="80023">MSAETFEFQAEISQLLSLIINTVYSNKEIFLRELISNASDALDKIRYESLSDPSKLDSGKDLRIDIVPNKEAKTLTIRDTGIGMTKADLINNLGTIARSGTKQFMEALSAGADISMIGQFGVGFYSAYLVADRVTVISKHNDDEQYIWESAAGGTFTLTQDTEGEQIGRGTKIILHLKEEQTDYLNESRIKEVVRKHSEFISYPIYLHVLKETETEVPDEDAKEEESKEEDDEKKAKIEEVDEEEEKKEKKTKTIKESKIEEEELNKTKPIWTRNPADITQEEYASFYKSLSNDWEDHLAVKHFSVEGQLEFRAILYVPKRAPFDLFESKKTKNNIKLYVRRVFITDDATDLIPEWLGFIKGVVDSEDLPLNLSRETLQQNKIMKVIRKNIVKKTLELFQEIAEDREQFDKFYSAFGKNIKLGVHEDAQNRQTLAKLLRYHSTKSGDEMTSLADYVTRMPEHQKQMYYITGESLKAVARSPFLDSLKQKNFEVLFLVDPIDEYAFTQLKEFDGKKLVDITKDFELEETDEEKAEREKEEKEFEGLAKSLKNILGDKVEKVVVSHKLVGAPCAIRTGQFGWSANMERIMKAQALRDTSMSSYMSSKKTFEISPKSPIIKELRKKVEADGEGDRTVKSITQLLFETSLLVSGFTIDEPASFAERIHKLVSLGLNVDEEAETSEEKAAEEAAPAAAAGESSMEEVD</sequence>
<dbReference type="HAMAP" id="MF_00505">
    <property type="entry name" value="HSP90"/>
    <property type="match status" value="1"/>
</dbReference>
<evidence type="ECO:0000256" key="2">
    <source>
        <dbReference type="ARBA" id="ARBA00008239"/>
    </source>
</evidence>
<feature type="binding site" evidence="7">
    <location>
        <position position="79"/>
    </location>
    <ligand>
        <name>ATP</name>
        <dbReference type="ChEBI" id="CHEBI:30616"/>
    </ligand>
</feature>
<dbReference type="FunFam" id="1.20.120.790:FF:000001">
    <property type="entry name" value="Heat shock protein 90 alpha"/>
    <property type="match status" value="1"/>
</dbReference>
<dbReference type="InterPro" id="IPR036890">
    <property type="entry name" value="HATPase_C_sf"/>
</dbReference>
<dbReference type="GO" id="GO:0140662">
    <property type="term" value="F:ATP-dependent protein folding chaperone"/>
    <property type="evidence" value="ECO:0007669"/>
    <property type="project" value="InterPro"/>
</dbReference>
<dbReference type="GO" id="GO:0016887">
    <property type="term" value="F:ATP hydrolysis activity"/>
    <property type="evidence" value="ECO:0007669"/>
    <property type="project" value="InterPro"/>
</dbReference>
<dbReference type="PANTHER" id="PTHR11528">
    <property type="entry name" value="HEAT SHOCK PROTEIN 90 FAMILY MEMBER"/>
    <property type="match status" value="1"/>
</dbReference>
<dbReference type="OrthoDB" id="28737at2759"/>
<evidence type="ECO:0000259" key="9">
    <source>
        <dbReference type="SMART" id="SM00387"/>
    </source>
</evidence>
<feature type="binding site" evidence="7">
    <location>
        <position position="92"/>
    </location>
    <ligand>
        <name>ATP</name>
        <dbReference type="ChEBI" id="CHEBI:30616"/>
    </ligand>
</feature>
<dbReference type="NCBIfam" id="NF003555">
    <property type="entry name" value="PRK05218.1"/>
    <property type="match status" value="1"/>
</dbReference>
<protein>
    <submittedName>
        <fullName evidence="10">Heat shock protein</fullName>
    </submittedName>
</protein>
<gene>
    <name evidence="10" type="ORF">BDW42DRAFT_189441</name>
</gene>
<reference evidence="11" key="1">
    <citation type="submission" date="2017-12" db="EMBL/GenBank/DDBJ databases">
        <authorList>
            <consortium name="DOE Joint Genome Institute"/>
            <person name="Mondo S.J."/>
            <person name="Kjaerbolling I."/>
            <person name="Vesth T.C."/>
            <person name="Frisvad J.C."/>
            <person name="Nybo J.L."/>
            <person name="Theobald S."/>
            <person name="Kuo A."/>
            <person name="Bowyer P."/>
            <person name="Matsuda Y."/>
            <person name="Lyhne E.K."/>
            <person name="Kogle M.E."/>
            <person name="Clum A."/>
            <person name="Lipzen A."/>
            <person name="Salamov A."/>
            <person name="Ngan C.Y."/>
            <person name="Daum C."/>
            <person name="Chiniquy J."/>
            <person name="Barry K."/>
            <person name="LaButti K."/>
            <person name="Haridas S."/>
            <person name="Simmons B.A."/>
            <person name="Magnuson J.K."/>
            <person name="Mortensen U.H."/>
            <person name="Larsen T.O."/>
            <person name="Grigoriev I.V."/>
            <person name="Baker S.E."/>
            <person name="Andersen M.R."/>
            <person name="Nordberg H.P."/>
            <person name="Cantor M.N."/>
            <person name="Hua S.X."/>
        </authorList>
    </citation>
    <scope>NUCLEOTIDE SEQUENCE [LARGE SCALE GENOMIC DNA]</scope>
    <source>
        <strain evidence="11">IBT 19404</strain>
    </source>
</reference>
<dbReference type="Gene3D" id="3.30.230.80">
    <property type="match status" value="1"/>
</dbReference>
<dbReference type="AlphaFoldDB" id="A0A2J5HE52"/>
<dbReference type="Gene3D" id="1.20.120.790">
    <property type="entry name" value="Heat shock protein 90, C-terminal domain"/>
    <property type="match status" value="1"/>
</dbReference>
<dbReference type="SMART" id="SM00387">
    <property type="entry name" value="HATPase_c"/>
    <property type="match status" value="1"/>
</dbReference>
<dbReference type="FunFam" id="3.40.50.11260:FF:000001">
    <property type="entry name" value="Heat shock protein 90 alpha"/>
    <property type="match status" value="1"/>
</dbReference>
<keyword evidence="5 7" id="KW-0067">ATP-binding</keyword>
<dbReference type="EMBL" id="KZ559662">
    <property type="protein sequence ID" value="PLN75125.1"/>
    <property type="molecule type" value="Genomic_DNA"/>
</dbReference>
<dbReference type="GO" id="GO:0005737">
    <property type="term" value="C:cytoplasm"/>
    <property type="evidence" value="ECO:0007669"/>
    <property type="project" value="UniProtKB-SubCell"/>
</dbReference>
<dbReference type="CDD" id="cd16927">
    <property type="entry name" value="HATPase_Hsp90-like"/>
    <property type="match status" value="1"/>
</dbReference>
<keyword evidence="11" id="KW-1185">Reference proteome</keyword>
<dbReference type="InterPro" id="IPR001404">
    <property type="entry name" value="Hsp90_fam"/>
</dbReference>
<dbReference type="Gene3D" id="3.40.50.11260">
    <property type="match status" value="1"/>
</dbReference>
<proteinExistence type="inferred from homology"/>
<comment type="subcellular location">
    <subcellularLocation>
        <location evidence="1">Cytoplasm</location>
    </subcellularLocation>
</comment>
<evidence type="ECO:0000256" key="4">
    <source>
        <dbReference type="ARBA" id="ARBA00022741"/>
    </source>
</evidence>
<name>A0A2J5HE52_9EURO</name>
<feature type="binding site" evidence="7">
    <location>
        <position position="84"/>
    </location>
    <ligand>
        <name>ATP</name>
        <dbReference type="ChEBI" id="CHEBI:30616"/>
    </ligand>
</feature>
<dbReference type="PROSITE" id="PS00298">
    <property type="entry name" value="HSP90"/>
    <property type="match status" value="1"/>
</dbReference>